<protein>
    <recommendedName>
        <fullName evidence="1">F-box domain-containing protein</fullName>
    </recommendedName>
</protein>
<dbReference type="EMBL" id="KZ293444">
    <property type="protein sequence ID" value="PBK65738.1"/>
    <property type="molecule type" value="Genomic_DNA"/>
</dbReference>
<name>A0A2H3BI75_9AGAR</name>
<evidence type="ECO:0000313" key="3">
    <source>
        <dbReference type="Proteomes" id="UP000218334"/>
    </source>
</evidence>
<proteinExistence type="predicted"/>
<feature type="domain" description="F-box" evidence="1">
    <location>
        <begin position="23"/>
        <end position="72"/>
    </location>
</feature>
<gene>
    <name evidence="2" type="ORF">ARMSODRAFT_1022171</name>
</gene>
<organism evidence="2 3">
    <name type="scientific">Armillaria solidipes</name>
    <dbReference type="NCBI Taxonomy" id="1076256"/>
    <lineage>
        <taxon>Eukaryota</taxon>
        <taxon>Fungi</taxon>
        <taxon>Dikarya</taxon>
        <taxon>Basidiomycota</taxon>
        <taxon>Agaricomycotina</taxon>
        <taxon>Agaricomycetes</taxon>
        <taxon>Agaricomycetidae</taxon>
        <taxon>Agaricales</taxon>
        <taxon>Marasmiineae</taxon>
        <taxon>Physalacriaceae</taxon>
        <taxon>Armillaria</taxon>
    </lineage>
</organism>
<dbReference type="SUPFAM" id="SSF81383">
    <property type="entry name" value="F-box domain"/>
    <property type="match status" value="1"/>
</dbReference>
<keyword evidence="3" id="KW-1185">Reference proteome</keyword>
<dbReference type="CDD" id="cd09917">
    <property type="entry name" value="F-box_SF"/>
    <property type="match status" value="1"/>
</dbReference>
<reference evidence="3" key="1">
    <citation type="journal article" date="2017" name="Nat. Ecol. Evol.">
        <title>Genome expansion and lineage-specific genetic innovations in the forest pathogenic fungi Armillaria.</title>
        <authorList>
            <person name="Sipos G."/>
            <person name="Prasanna A.N."/>
            <person name="Walter M.C."/>
            <person name="O'Connor E."/>
            <person name="Balint B."/>
            <person name="Krizsan K."/>
            <person name="Kiss B."/>
            <person name="Hess J."/>
            <person name="Varga T."/>
            <person name="Slot J."/>
            <person name="Riley R."/>
            <person name="Boka B."/>
            <person name="Rigling D."/>
            <person name="Barry K."/>
            <person name="Lee J."/>
            <person name="Mihaltcheva S."/>
            <person name="LaButti K."/>
            <person name="Lipzen A."/>
            <person name="Waldron R."/>
            <person name="Moloney N.M."/>
            <person name="Sperisen C."/>
            <person name="Kredics L."/>
            <person name="Vagvoelgyi C."/>
            <person name="Patrignani A."/>
            <person name="Fitzpatrick D."/>
            <person name="Nagy I."/>
            <person name="Doyle S."/>
            <person name="Anderson J.B."/>
            <person name="Grigoriev I.V."/>
            <person name="Gueldener U."/>
            <person name="Muensterkoetter M."/>
            <person name="Nagy L.G."/>
        </authorList>
    </citation>
    <scope>NUCLEOTIDE SEQUENCE [LARGE SCALE GENOMIC DNA]</scope>
    <source>
        <strain evidence="3">28-4</strain>
    </source>
</reference>
<dbReference type="STRING" id="1076256.A0A2H3BI75"/>
<sequence length="338" mass="39070">MAPKRPSSTLGVGQSKAKRPRLLERVSETSLDVLLEIFSHLEPRDLLHLCRTNKFLRSILLNRNSLSVWRGARQSLNDLPDLPEDLSEPCYASLLFDKYCQFCLHATSLVQWASRTRCCRHCLQNTEIPTLDKQSTRIIPVIVPSFLYDGTTYFYVPSMMLLNEEAKDMLDDETSFNDWCGKKKAYLVAIEAHGDMCDTWLAKRLDAHKGELSTIRRKRLEAVIERLKALGWEDLIYRVPWKKIATHKLVAQSKPLIERAWRKMEPVMVEFMKELQLKNKGGGTMCDGYEDRGFVNYEFWTLDGEENQFGPFDPRTGKYANTWVTDLSTLGILAFDQY</sequence>
<accession>A0A2H3BI75</accession>
<dbReference type="InterPro" id="IPR001810">
    <property type="entry name" value="F-box_dom"/>
</dbReference>
<evidence type="ECO:0000259" key="1">
    <source>
        <dbReference type="PROSITE" id="PS50181"/>
    </source>
</evidence>
<dbReference type="Pfam" id="PF12937">
    <property type="entry name" value="F-box-like"/>
    <property type="match status" value="1"/>
</dbReference>
<dbReference type="AlphaFoldDB" id="A0A2H3BI75"/>
<dbReference type="Proteomes" id="UP000218334">
    <property type="component" value="Unassembled WGS sequence"/>
</dbReference>
<dbReference type="PROSITE" id="PS50181">
    <property type="entry name" value="FBOX"/>
    <property type="match status" value="1"/>
</dbReference>
<dbReference type="InterPro" id="IPR036047">
    <property type="entry name" value="F-box-like_dom_sf"/>
</dbReference>
<evidence type="ECO:0000313" key="2">
    <source>
        <dbReference type="EMBL" id="PBK65738.1"/>
    </source>
</evidence>